<evidence type="ECO:0000256" key="1">
    <source>
        <dbReference type="PROSITE-ProRule" id="PRU00023"/>
    </source>
</evidence>
<accession>A0AA39I4S7</accession>
<dbReference type="GO" id="GO:0005654">
    <property type="term" value="C:nucleoplasm"/>
    <property type="evidence" value="ECO:0007669"/>
    <property type="project" value="TreeGrafter"/>
</dbReference>
<dbReference type="SUPFAM" id="SSF48403">
    <property type="entry name" value="Ankyrin repeat"/>
    <property type="match status" value="1"/>
</dbReference>
<dbReference type="InterPro" id="IPR002110">
    <property type="entry name" value="Ankyrin_rpt"/>
</dbReference>
<dbReference type="AlphaFoldDB" id="A0AA39I4S7"/>
<dbReference type="PROSITE" id="PS50954">
    <property type="entry name" value="LEM"/>
    <property type="match status" value="1"/>
</dbReference>
<proteinExistence type="predicted"/>
<dbReference type="InterPro" id="IPR011015">
    <property type="entry name" value="LEM/LEM-like_dom_sf"/>
</dbReference>
<dbReference type="PROSITE" id="PS50297">
    <property type="entry name" value="ANK_REP_REGION"/>
    <property type="match status" value="1"/>
</dbReference>
<feature type="compositionally biased region" description="Basic and acidic residues" evidence="2">
    <location>
        <begin position="193"/>
        <end position="208"/>
    </location>
</feature>
<dbReference type="GO" id="GO:0005737">
    <property type="term" value="C:cytoplasm"/>
    <property type="evidence" value="ECO:0007669"/>
    <property type="project" value="TreeGrafter"/>
</dbReference>
<sequence length="513" mass="58046">MQRLTGLLLYVSVCILSALQALCTNALLMLAKREILEEPEVVQKLREQRRNRKSSLSLLHVLAGSDSQNAVEGVRYLLETRQYEVNHREEEGITALHVAANWENLVMCQTLISYGANPKLHDEQGRTALDLSAGKTRKFLEKYHKMPKKKRRSMVRRFLDVLKPSKQTLSRGFVPQRLCRSLGGCLIALGTPEESKKTKSKEEERVAEDPAPVPSSQDDTFHDALEDAFVTTRRKKKSANVVSDVPEEPSVSRSVAEVPLETTLEYLTCDDEEEEETVAIPDWIADLSDRHLRMRLETLKQRVGPITTETRLLYKRRLALLMKDASTASTAHYCGPLQRLLEGKPPNVGRALDKAVRAAFRSDIASPNHRQGNSAAFFCYLLIDPKLVPAPAECSLQEFLRAIFYVGKGKKSRPVQHLVDAARSRSSKIPSRGVVSLQVFQNVISVESHCREAAMLDAIGIRNLTNLKRGEYYDICVHWTSRQREEFGAFLIHSAWQIFRIEGSREIFEKDVL</sequence>
<dbReference type="Proteomes" id="UP001175271">
    <property type="component" value="Unassembled WGS sequence"/>
</dbReference>
<dbReference type="PROSITE" id="PS50088">
    <property type="entry name" value="ANK_REPEAT"/>
    <property type="match status" value="1"/>
</dbReference>
<evidence type="ECO:0000259" key="3">
    <source>
        <dbReference type="PROSITE" id="PS50954"/>
    </source>
</evidence>
<dbReference type="GO" id="GO:0000712">
    <property type="term" value="P:resolution of meiotic recombination intermediates"/>
    <property type="evidence" value="ECO:0007669"/>
    <property type="project" value="TreeGrafter"/>
</dbReference>
<dbReference type="PANTHER" id="PTHR46427">
    <property type="entry name" value="ANKYRIN REPEAT AND LEM DOMAIN-CONTAINING PROTEIN 1"/>
    <property type="match status" value="1"/>
</dbReference>
<name>A0AA39I4S7_9BILA</name>
<dbReference type="SMART" id="SM00248">
    <property type="entry name" value="ANK"/>
    <property type="match status" value="2"/>
</dbReference>
<dbReference type="Pfam" id="PF12796">
    <property type="entry name" value="Ank_2"/>
    <property type="match status" value="1"/>
</dbReference>
<dbReference type="Pfam" id="PF03020">
    <property type="entry name" value="LEM"/>
    <property type="match status" value="1"/>
</dbReference>
<dbReference type="InterPro" id="IPR034998">
    <property type="entry name" value="ANKLE1"/>
</dbReference>
<evidence type="ECO:0000256" key="2">
    <source>
        <dbReference type="SAM" id="MobiDB-lite"/>
    </source>
</evidence>
<dbReference type="SUPFAM" id="SSF63451">
    <property type="entry name" value="LEM domain"/>
    <property type="match status" value="1"/>
</dbReference>
<dbReference type="GO" id="GO:0000724">
    <property type="term" value="P:double-strand break repair via homologous recombination"/>
    <property type="evidence" value="ECO:0007669"/>
    <property type="project" value="TreeGrafter"/>
</dbReference>
<dbReference type="Pfam" id="PF22945">
    <property type="entry name" value="LEM-3_GIY-YIG"/>
    <property type="match status" value="1"/>
</dbReference>
<dbReference type="InterPro" id="IPR003887">
    <property type="entry name" value="LEM_dom"/>
</dbReference>
<protein>
    <recommendedName>
        <fullName evidence="3">LEM domain-containing protein</fullName>
    </recommendedName>
</protein>
<feature type="domain" description="LEM" evidence="3">
    <location>
        <begin position="281"/>
        <end position="325"/>
    </location>
</feature>
<evidence type="ECO:0000313" key="4">
    <source>
        <dbReference type="EMBL" id="KAK0416364.1"/>
    </source>
</evidence>
<dbReference type="EMBL" id="JAUCMV010000002">
    <property type="protein sequence ID" value="KAK0416364.1"/>
    <property type="molecule type" value="Genomic_DNA"/>
</dbReference>
<feature type="region of interest" description="Disordered" evidence="2">
    <location>
        <begin position="193"/>
        <end position="219"/>
    </location>
</feature>
<evidence type="ECO:0000313" key="5">
    <source>
        <dbReference type="Proteomes" id="UP001175271"/>
    </source>
</evidence>
<keyword evidence="1" id="KW-0040">ANK repeat</keyword>
<reference evidence="4" key="1">
    <citation type="submission" date="2023-06" db="EMBL/GenBank/DDBJ databases">
        <title>Genomic analysis of the entomopathogenic nematode Steinernema hermaphroditum.</title>
        <authorList>
            <person name="Schwarz E.M."/>
            <person name="Heppert J.K."/>
            <person name="Baniya A."/>
            <person name="Schwartz H.T."/>
            <person name="Tan C.-H."/>
            <person name="Antoshechkin I."/>
            <person name="Sternberg P.W."/>
            <person name="Goodrich-Blair H."/>
            <person name="Dillman A.R."/>
        </authorList>
    </citation>
    <scope>NUCLEOTIDE SEQUENCE</scope>
    <source>
        <strain evidence="4">PS9179</strain>
        <tissue evidence="4">Whole animal</tissue>
    </source>
</reference>
<keyword evidence="5" id="KW-1185">Reference proteome</keyword>
<gene>
    <name evidence="4" type="ORF">QR680_012441</name>
</gene>
<dbReference type="Gene3D" id="1.25.40.20">
    <property type="entry name" value="Ankyrin repeat-containing domain"/>
    <property type="match status" value="1"/>
</dbReference>
<dbReference type="GO" id="GO:0004520">
    <property type="term" value="F:DNA endonuclease activity"/>
    <property type="evidence" value="ECO:0007669"/>
    <property type="project" value="TreeGrafter"/>
</dbReference>
<organism evidence="4 5">
    <name type="scientific">Steinernema hermaphroditum</name>
    <dbReference type="NCBI Taxonomy" id="289476"/>
    <lineage>
        <taxon>Eukaryota</taxon>
        <taxon>Metazoa</taxon>
        <taxon>Ecdysozoa</taxon>
        <taxon>Nematoda</taxon>
        <taxon>Chromadorea</taxon>
        <taxon>Rhabditida</taxon>
        <taxon>Tylenchina</taxon>
        <taxon>Panagrolaimomorpha</taxon>
        <taxon>Strongyloidoidea</taxon>
        <taxon>Steinernematidae</taxon>
        <taxon>Steinernema</taxon>
    </lineage>
</organism>
<feature type="repeat" description="ANK" evidence="1">
    <location>
        <begin position="91"/>
        <end position="123"/>
    </location>
</feature>
<dbReference type="InterPro" id="IPR036770">
    <property type="entry name" value="Ankyrin_rpt-contain_sf"/>
</dbReference>
<dbReference type="Gene3D" id="1.10.720.40">
    <property type="match status" value="1"/>
</dbReference>
<comment type="caution">
    <text evidence="4">The sequence shown here is derived from an EMBL/GenBank/DDBJ whole genome shotgun (WGS) entry which is preliminary data.</text>
</comment>
<dbReference type="PANTHER" id="PTHR46427:SF1">
    <property type="entry name" value="ANKYRIN REPEAT AND LEM DOMAIN-CONTAINING PROTEIN 1"/>
    <property type="match status" value="1"/>
</dbReference>